<protein>
    <recommendedName>
        <fullName evidence="6">G domain-containing protein</fullName>
    </recommendedName>
</protein>
<comment type="caution">
    <text evidence="7">The sequence shown here is derived from an EMBL/GenBank/DDBJ whole genome shotgun (WGS) entry which is preliminary data.</text>
</comment>
<dbReference type="AlphaFoldDB" id="A0AAD1U4C8"/>
<dbReference type="GO" id="GO:0005525">
    <property type="term" value="F:GTP binding"/>
    <property type="evidence" value="ECO:0007669"/>
    <property type="project" value="UniProtKB-KW"/>
</dbReference>
<evidence type="ECO:0000256" key="3">
    <source>
        <dbReference type="ARBA" id="ARBA00022801"/>
    </source>
</evidence>
<dbReference type="InterPro" id="IPR027417">
    <property type="entry name" value="P-loop_NTPase"/>
</dbReference>
<dbReference type="InterPro" id="IPR023179">
    <property type="entry name" value="GTP-bd_ortho_bundle_sf"/>
</dbReference>
<dbReference type="SUPFAM" id="SSF52540">
    <property type="entry name" value="P-loop containing nucleoside triphosphate hydrolases"/>
    <property type="match status" value="1"/>
</dbReference>
<reference evidence="7" key="1">
    <citation type="submission" date="2023-07" db="EMBL/GenBank/DDBJ databases">
        <authorList>
            <consortium name="AG Swart"/>
            <person name="Singh M."/>
            <person name="Singh A."/>
            <person name="Seah K."/>
            <person name="Emmerich C."/>
        </authorList>
    </citation>
    <scope>NUCLEOTIDE SEQUENCE</scope>
    <source>
        <strain evidence="7">DP1</strain>
    </source>
</reference>
<feature type="compositionally biased region" description="Basic residues" evidence="5">
    <location>
        <begin position="1"/>
        <end position="11"/>
    </location>
</feature>
<dbReference type="PANTHER" id="PTHR45709">
    <property type="entry name" value="LARGE SUBUNIT GTPASE 1 HOMOLOG-RELATED"/>
    <property type="match status" value="1"/>
</dbReference>
<dbReference type="EMBL" id="CAMPGE010002871">
    <property type="protein sequence ID" value="CAI2361683.1"/>
    <property type="molecule type" value="Genomic_DNA"/>
</dbReference>
<accession>A0AAD1U4C8</accession>
<keyword evidence="8" id="KW-1185">Reference proteome</keyword>
<proteinExistence type="predicted"/>
<dbReference type="GO" id="GO:0003924">
    <property type="term" value="F:GTPase activity"/>
    <property type="evidence" value="ECO:0007669"/>
    <property type="project" value="InterPro"/>
</dbReference>
<dbReference type="InterPro" id="IPR006073">
    <property type="entry name" value="GTP-bd"/>
</dbReference>
<evidence type="ECO:0000256" key="2">
    <source>
        <dbReference type="ARBA" id="ARBA00022741"/>
    </source>
</evidence>
<dbReference type="Pfam" id="PF01926">
    <property type="entry name" value="MMR_HSR1"/>
    <property type="match status" value="1"/>
</dbReference>
<organism evidence="7 8">
    <name type="scientific">Euplotes crassus</name>
    <dbReference type="NCBI Taxonomy" id="5936"/>
    <lineage>
        <taxon>Eukaryota</taxon>
        <taxon>Sar</taxon>
        <taxon>Alveolata</taxon>
        <taxon>Ciliophora</taxon>
        <taxon>Intramacronucleata</taxon>
        <taxon>Spirotrichea</taxon>
        <taxon>Hypotrichia</taxon>
        <taxon>Euplotida</taxon>
        <taxon>Euplotidae</taxon>
        <taxon>Moneuplotes</taxon>
    </lineage>
</organism>
<evidence type="ECO:0000256" key="4">
    <source>
        <dbReference type="ARBA" id="ARBA00023134"/>
    </source>
</evidence>
<keyword evidence="1" id="KW-0963">Cytoplasm</keyword>
<dbReference type="Gene3D" id="1.10.1580.10">
    <property type="match status" value="1"/>
</dbReference>
<dbReference type="Proteomes" id="UP001295684">
    <property type="component" value="Unassembled WGS sequence"/>
</dbReference>
<evidence type="ECO:0000313" key="7">
    <source>
        <dbReference type="EMBL" id="CAI2361683.1"/>
    </source>
</evidence>
<gene>
    <name evidence="7" type="ORF">ECRASSUSDP1_LOCUS2995</name>
</gene>
<evidence type="ECO:0000256" key="1">
    <source>
        <dbReference type="ARBA" id="ARBA00022490"/>
    </source>
</evidence>
<evidence type="ECO:0000256" key="5">
    <source>
        <dbReference type="SAM" id="MobiDB-lite"/>
    </source>
</evidence>
<feature type="region of interest" description="Disordered" evidence="5">
    <location>
        <begin position="1"/>
        <end position="23"/>
    </location>
</feature>
<keyword evidence="3" id="KW-0378">Hydrolase</keyword>
<dbReference type="CDD" id="cd01857">
    <property type="entry name" value="HSR1_MMR1"/>
    <property type="match status" value="1"/>
</dbReference>
<feature type="compositionally biased region" description="Polar residues" evidence="5">
    <location>
        <begin position="12"/>
        <end position="23"/>
    </location>
</feature>
<dbReference type="GO" id="GO:0005829">
    <property type="term" value="C:cytosol"/>
    <property type="evidence" value="ECO:0007669"/>
    <property type="project" value="TreeGrafter"/>
</dbReference>
<name>A0AAD1U4C8_EUPCR</name>
<sequence>MGKHNKKKKSKGTNASLGKSLINNLKKKTDKKNYVSDLHRFEDRKFERTDLTSILEQDSLNEFADLVSLSQKKAQVLRGKEISEEAESSKNPNLAVFEHVIDKGIIRPKYAPLKLPRKPAWNKNMTKAELITNENKAFLEWRRDVAFMEEGNVNLAMTPFEKNLAVWKQLWSVVERCQILIQIVDARNPYFYYSADLERYIKELDGNKHYLLLLNKSDYLDEAQIQHWNDYFKEKGVEHIFFSAMAEKTRMERQEQQNKAKDLPKTGVANEMLGDIREAIQEDEEETKELEKVDEILEKGELSLLDDTTIYSREELMRLIRVFMKQRCDKPEGKDGRHNIGMIGYPNVGKSSVINVLCGSKKVGVASRPGKTKHFQTIYLGSDICLCDCPGLVFPSFASSKSEMVCCGVIPIDNLRDIKGPMELVAQRIPKEMFEQEYKISLPETYSASEVLQVYSGFKGYVTGRGLPDENKAARIMLKDYNNGKLLFVHLRPDYDPEKHGYVNQSNVEYTMKFSIPEPDEESKDGQSETISDASMLSAADPRTEVGIHYSTKNQQFTNQMEKKFDKDFFEQKSQKKMTKAQRRELKFAKKRGEEPESVDLDNPRINKGKGKRAVGGYNEKKKTGVNSNKVSHFSGLEFD</sequence>
<evidence type="ECO:0000313" key="8">
    <source>
        <dbReference type="Proteomes" id="UP001295684"/>
    </source>
</evidence>
<dbReference type="InterPro" id="IPR043358">
    <property type="entry name" value="GNL1-like"/>
</dbReference>
<dbReference type="PANTHER" id="PTHR45709:SF2">
    <property type="entry name" value="LARGE SUBUNIT GTPASE 1 HOMOLOG"/>
    <property type="match status" value="1"/>
</dbReference>
<keyword evidence="4" id="KW-0342">GTP-binding</keyword>
<dbReference type="PRINTS" id="PR00326">
    <property type="entry name" value="GTP1OBG"/>
</dbReference>
<keyword evidence="2" id="KW-0547">Nucleotide-binding</keyword>
<dbReference type="Gene3D" id="3.40.50.300">
    <property type="entry name" value="P-loop containing nucleotide triphosphate hydrolases"/>
    <property type="match status" value="1"/>
</dbReference>
<evidence type="ECO:0000259" key="6">
    <source>
        <dbReference type="Pfam" id="PF01926"/>
    </source>
</evidence>
<feature type="domain" description="G" evidence="6">
    <location>
        <begin position="340"/>
        <end position="395"/>
    </location>
</feature>
<feature type="region of interest" description="Disordered" evidence="5">
    <location>
        <begin position="588"/>
        <end position="640"/>
    </location>
</feature>